<dbReference type="Proteomes" id="UP001224775">
    <property type="component" value="Unassembled WGS sequence"/>
</dbReference>
<name>A0AAD9DA52_9STRA</name>
<comment type="caution">
    <text evidence="1">The sequence shown here is derived from an EMBL/GenBank/DDBJ whole genome shotgun (WGS) entry which is preliminary data.</text>
</comment>
<reference evidence="1" key="1">
    <citation type="submission" date="2023-06" db="EMBL/GenBank/DDBJ databases">
        <title>Survivors Of The Sea: Transcriptome response of Skeletonema marinoi to long-term dormancy.</title>
        <authorList>
            <person name="Pinder M.I.M."/>
            <person name="Kourtchenko O."/>
            <person name="Robertson E.K."/>
            <person name="Larsson T."/>
            <person name="Maumus F."/>
            <person name="Osuna-Cruz C.M."/>
            <person name="Vancaester E."/>
            <person name="Stenow R."/>
            <person name="Vandepoele K."/>
            <person name="Ploug H."/>
            <person name="Bruchert V."/>
            <person name="Godhe A."/>
            <person name="Topel M."/>
        </authorList>
    </citation>
    <scope>NUCLEOTIDE SEQUENCE</scope>
    <source>
        <strain evidence="1">R05AC</strain>
    </source>
</reference>
<organism evidence="1 2">
    <name type="scientific">Skeletonema marinoi</name>
    <dbReference type="NCBI Taxonomy" id="267567"/>
    <lineage>
        <taxon>Eukaryota</taxon>
        <taxon>Sar</taxon>
        <taxon>Stramenopiles</taxon>
        <taxon>Ochrophyta</taxon>
        <taxon>Bacillariophyta</taxon>
        <taxon>Coscinodiscophyceae</taxon>
        <taxon>Thalassiosirophycidae</taxon>
        <taxon>Thalassiosirales</taxon>
        <taxon>Skeletonemataceae</taxon>
        <taxon>Skeletonema</taxon>
        <taxon>Skeletonema marinoi-dohrnii complex</taxon>
    </lineage>
</organism>
<evidence type="ECO:0000313" key="1">
    <source>
        <dbReference type="EMBL" id="KAK1739841.1"/>
    </source>
</evidence>
<protein>
    <submittedName>
        <fullName evidence="1">Uncharacterized protein</fullName>
    </submittedName>
</protein>
<sequence>MTYYLTLFDGKKKSFEDVKHVFNSLYHEDCIITDGDGNTRTREEMKQTHAKKLAMASKCTLLLFRVITFDTIEIKYRIVNDEEDKVVYQLLTTNGDNRVVKRGLWWKIVGERCDCL</sequence>
<keyword evidence="2" id="KW-1185">Reference proteome</keyword>
<gene>
    <name evidence="1" type="ORF">QTG54_009600</name>
</gene>
<proteinExistence type="predicted"/>
<dbReference type="AlphaFoldDB" id="A0AAD9DA52"/>
<evidence type="ECO:0000313" key="2">
    <source>
        <dbReference type="Proteomes" id="UP001224775"/>
    </source>
</evidence>
<dbReference type="EMBL" id="JATAAI010000017">
    <property type="protein sequence ID" value="KAK1739841.1"/>
    <property type="molecule type" value="Genomic_DNA"/>
</dbReference>
<accession>A0AAD9DA52</accession>